<keyword evidence="2" id="KW-1185">Reference proteome</keyword>
<reference evidence="1 2" key="1">
    <citation type="submission" date="2018-03" db="EMBL/GenBank/DDBJ databases">
        <title>Pantoea intestinalis SRCM103226 isolated form the mealworm.</title>
        <authorList>
            <person name="Jeong D.-Y."/>
            <person name="Kim J.W."/>
        </authorList>
    </citation>
    <scope>NUCLEOTIDE SEQUENCE [LARGE SCALE GENOMIC DNA]</scope>
    <source>
        <strain evidence="1 2">SRCM103226</strain>
        <plasmid evidence="1 2">unnamed1</plasmid>
    </source>
</reference>
<dbReference type="AlphaFoldDB" id="A0A6P1Q7W6"/>
<accession>A0A6P1Q7W6</accession>
<dbReference type="EMBL" id="CP028272">
    <property type="protein sequence ID" value="QHM74058.1"/>
    <property type="molecule type" value="Genomic_DNA"/>
</dbReference>
<geneLocation type="plasmid" evidence="1 2">
    <name>unnamed1</name>
</geneLocation>
<keyword evidence="1" id="KW-0614">Plasmid</keyword>
<evidence type="ECO:0000313" key="1">
    <source>
        <dbReference type="EMBL" id="QHM74058.1"/>
    </source>
</evidence>
<name>A0A6P1Q7W6_9GAMM</name>
<gene>
    <name evidence="1" type="ORF">C7M51_04419</name>
</gene>
<dbReference type="KEGG" id="mint:C7M51_04419"/>
<evidence type="ECO:0000313" key="2">
    <source>
        <dbReference type="Proteomes" id="UP000464053"/>
    </source>
</evidence>
<sequence length="108" mass="12257">MEDSDTLKSVMRLSGIQKDILFVLYGFSEHQAGPVPAIWLLDILNKNRQQVVADTNFRRSCHTLVKHGLLCKFRNQKSLHLAFSLTPLGLITAGKIYKERMSTIQEEG</sequence>
<dbReference type="RefSeq" id="WP_244323862.1">
    <property type="nucleotide sequence ID" value="NZ_CP028272.1"/>
</dbReference>
<proteinExistence type="predicted"/>
<protein>
    <submittedName>
        <fullName evidence="1">Uncharacterized protein</fullName>
    </submittedName>
</protein>
<organism evidence="1 2">
    <name type="scientific">Mixta intestinalis</name>
    <dbReference type="NCBI Taxonomy" id="1615494"/>
    <lineage>
        <taxon>Bacteria</taxon>
        <taxon>Pseudomonadati</taxon>
        <taxon>Pseudomonadota</taxon>
        <taxon>Gammaproteobacteria</taxon>
        <taxon>Enterobacterales</taxon>
        <taxon>Erwiniaceae</taxon>
        <taxon>Mixta</taxon>
    </lineage>
</organism>
<dbReference type="Proteomes" id="UP000464053">
    <property type="component" value="Plasmid unnamed1"/>
</dbReference>